<dbReference type="PANTHER" id="PTHR15020:SF50">
    <property type="entry name" value="UPF0659 PROTEIN YMR090W"/>
    <property type="match status" value="1"/>
</dbReference>
<evidence type="ECO:0000313" key="2">
    <source>
        <dbReference type="EMBL" id="MFC1849319.1"/>
    </source>
</evidence>
<dbReference type="InterPro" id="IPR036291">
    <property type="entry name" value="NAD(P)-bd_dom_sf"/>
</dbReference>
<dbReference type="EMBL" id="JBHPBY010000032">
    <property type="protein sequence ID" value="MFC1849319.1"/>
    <property type="molecule type" value="Genomic_DNA"/>
</dbReference>
<dbReference type="Proteomes" id="UP001594351">
    <property type="component" value="Unassembled WGS sequence"/>
</dbReference>
<proteinExistence type="predicted"/>
<evidence type="ECO:0000259" key="1">
    <source>
        <dbReference type="Pfam" id="PF05368"/>
    </source>
</evidence>
<dbReference type="Gene3D" id="3.40.50.720">
    <property type="entry name" value="NAD(P)-binding Rossmann-like Domain"/>
    <property type="match status" value="1"/>
</dbReference>
<gene>
    <name evidence="2" type="ORF">ACFL27_03835</name>
</gene>
<dbReference type="InterPro" id="IPR008030">
    <property type="entry name" value="NmrA-like"/>
</dbReference>
<dbReference type="PANTHER" id="PTHR15020">
    <property type="entry name" value="FLAVIN REDUCTASE-RELATED"/>
    <property type="match status" value="1"/>
</dbReference>
<name>A0ABV6YSY7_UNCC1</name>
<dbReference type="Pfam" id="PF05368">
    <property type="entry name" value="NmrA"/>
    <property type="match status" value="1"/>
</dbReference>
<keyword evidence="3" id="KW-1185">Reference proteome</keyword>
<dbReference type="SUPFAM" id="SSF51735">
    <property type="entry name" value="NAD(P)-binding Rossmann-fold domains"/>
    <property type="match status" value="1"/>
</dbReference>
<feature type="domain" description="NmrA-like" evidence="1">
    <location>
        <begin position="4"/>
        <end position="212"/>
    </location>
</feature>
<comment type="caution">
    <text evidence="2">The sequence shown here is derived from an EMBL/GenBank/DDBJ whole genome shotgun (WGS) entry which is preliminary data.</text>
</comment>
<protein>
    <submittedName>
        <fullName evidence="2">SDR family oxidoreductase</fullName>
    </submittedName>
</protein>
<reference evidence="2 3" key="1">
    <citation type="submission" date="2024-09" db="EMBL/GenBank/DDBJ databases">
        <title>Laminarin stimulates single cell rates of sulfate reduction while oxygen inhibits transcriptomic activity in coastal marine sediment.</title>
        <authorList>
            <person name="Lindsay M."/>
            <person name="Orcutt B."/>
            <person name="Emerson D."/>
            <person name="Stepanauskas R."/>
            <person name="D'Angelo T."/>
        </authorList>
    </citation>
    <scope>NUCLEOTIDE SEQUENCE [LARGE SCALE GENOMIC DNA]</scope>
    <source>
        <strain evidence="2">SAG AM-311-K15</strain>
    </source>
</reference>
<evidence type="ECO:0000313" key="3">
    <source>
        <dbReference type="Proteomes" id="UP001594351"/>
    </source>
</evidence>
<organism evidence="2 3">
    <name type="scientific">candidate division CSSED10-310 bacterium</name>
    <dbReference type="NCBI Taxonomy" id="2855610"/>
    <lineage>
        <taxon>Bacteria</taxon>
        <taxon>Bacteria division CSSED10-310</taxon>
    </lineage>
</organism>
<accession>A0ABV6YSY7</accession>
<sequence length="289" mass="31847">MTDKQTVLVIGATGMLGEPVARRLVADGFSVRVLHRDLDRARARLGDGFEYVQGDVEQPDTIKQAIQGCDGVHISVGVNPAATDPERLEHQAPSNVARAAAQAGTRRITLTSGSMLTPDNLWHPVQKAKYAGEMAVKECGVPYSIFACTASMESLAMFIQGKSAMVPGKQNYTWHFFAADDFARMVSRAYQLPAAENKHFYVHGPEALTSVEALQFYCSIFHPNIKVSRMPLFMMKLMGILTFNKEIKFFANLMAYIEKAPEQGDPTEANDILGAPTTTLAQWCELRKS</sequence>